<keyword evidence="2" id="KW-0812">Transmembrane</keyword>
<evidence type="ECO:0000313" key="5">
    <source>
        <dbReference type="Proteomes" id="UP000593567"/>
    </source>
</evidence>
<dbReference type="Pfam" id="PF00629">
    <property type="entry name" value="MAM"/>
    <property type="match status" value="6"/>
</dbReference>
<reference evidence="4" key="1">
    <citation type="submission" date="2020-06" db="EMBL/GenBank/DDBJ databases">
        <title>Draft genome of Bugula neritina, a colonial animal packing powerful symbionts and potential medicines.</title>
        <authorList>
            <person name="Rayko M."/>
        </authorList>
    </citation>
    <scope>NUCLEOTIDE SEQUENCE [LARGE SCALE GENOMIC DNA]</scope>
    <source>
        <strain evidence="4">Kwan_BN1</strain>
    </source>
</reference>
<dbReference type="SMART" id="SM00298">
    <property type="entry name" value="CHROMO"/>
    <property type="match status" value="1"/>
</dbReference>
<dbReference type="EMBL" id="VXIV02002489">
    <property type="protein sequence ID" value="KAF6025149.1"/>
    <property type="molecule type" value="Genomic_DNA"/>
</dbReference>
<evidence type="ECO:0000259" key="3">
    <source>
        <dbReference type="PROSITE" id="PS50060"/>
    </source>
</evidence>
<dbReference type="Proteomes" id="UP000593567">
    <property type="component" value="Unassembled WGS sequence"/>
</dbReference>
<feature type="domain" description="MAM" evidence="3">
    <location>
        <begin position="1431"/>
        <end position="1603"/>
    </location>
</feature>
<dbReference type="Pfam" id="PF22732">
    <property type="entry name" value="MSL3_chromo-like"/>
    <property type="match status" value="1"/>
</dbReference>
<protein>
    <recommendedName>
        <fullName evidence="3">MAM domain-containing protein</fullName>
    </recommendedName>
</protein>
<keyword evidence="5" id="KW-1185">Reference proteome</keyword>
<dbReference type="SUPFAM" id="SSF54160">
    <property type="entry name" value="Chromo domain-like"/>
    <property type="match status" value="1"/>
</dbReference>
<dbReference type="Gene3D" id="1.10.274.30">
    <property type="entry name" value="MRG domain"/>
    <property type="match status" value="1"/>
</dbReference>
<dbReference type="InterPro" id="IPR051560">
    <property type="entry name" value="MAM_domain-containing"/>
</dbReference>
<dbReference type="InterPro" id="IPR053820">
    <property type="entry name" value="MSL3_chromo-like"/>
</dbReference>
<dbReference type="CDD" id="cd06263">
    <property type="entry name" value="MAM"/>
    <property type="match status" value="6"/>
</dbReference>
<dbReference type="InterPro" id="IPR038217">
    <property type="entry name" value="MRG_C_sf"/>
</dbReference>
<comment type="caution">
    <text evidence="4">The sequence shown here is derived from an EMBL/GenBank/DDBJ whole genome shotgun (WGS) entry which is preliminary data.</text>
</comment>
<feature type="compositionally biased region" description="Low complexity" evidence="1">
    <location>
        <begin position="943"/>
        <end position="958"/>
    </location>
</feature>
<dbReference type="InterPro" id="IPR013320">
    <property type="entry name" value="ConA-like_dom_sf"/>
</dbReference>
<keyword evidence="2" id="KW-0472">Membrane</keyword>
<proteinExistence type="predicted"/>
<evidence type="ECO:0000256" key="1">
    <source>
        <dbReference type="SAM" id="MobiDB-lite"/>
    </source>
</evidence>
<dbReference type="InterPro" id="IPR016197">
    <property type="entry name" value="Chromo-like_dom_sf"/>
</dbReference>
<dbReference type="PANTHER" id="PTHR23282">
    <property type="entry name" value="APICAL ENDOSOMAL GLYCOPROTEIN PRECURSOR"/>
    <property type="match status" value="1"/>
</dbReference>
<accession>A0A7J7JFS6</accession>
<dbReference type="PROSITE" id="PS51640">
    <property type="entry name" value="MRG"/>
    <property type="match status" value="1"/>
</dbReference>
<dbReference type="InterPro" id="IPR026541">
    <property type="entry name" value="MRG_dom"/>
</dbReference>
<feature type="region of interest" description="Disordered" evidence="1">
    <location>
        <begin position="1151"/>
        <end position="1195"/>
    </location>
</feature>
<dbReference type="SMART" id="SM00137">
    <property type="entry name" value="MAM"/>
    <property type="match status" value="6"/>
</dbReference>
<feature type="compositionally biased region" description="Low complexity" evidence="1">
    <location>
        <begin position="1376"/>
        <end position="1422"/>
    </location>
</feature>
<feature type="region of interest" description="Disordered" evidence="1">
    <location>
        <begin position="1376"/>
        <end position="1431"/>
    </location>
</feature>
<feature type="compositionally biased region" description="Low complexity" evidence="1">
    <location>
        <begin position="104"/>
        <end position="114"/>
    </location>
</feature>
<dbReference type="PANTHER" id="PTHR23282:SF101">
    <property type="entry name" value="MAM DOMAIN-CONTAINING PROTEIN"/>
    <property type="match status" value="1"/>
</dbReference>
<evidence type="ECO:0000313" key="4">
    <source>
        <dbReference type="EMBL" id="KAF6025149.1"/>
    </source>
</evidence>
<dbReference type="InterPro" id="IPR000998">
    <property type="entry name" value="MAM_dom"/>
</dbReference>
<feature type="domain" description="MAM" evidence="3">
    <location>
        <begin position="576"/>
        <end position="732"/>
    </location>
</feature>
<dbReference type="SUPFAM" id="SSF49899">
    <property type="entry name" value="Concanavalin A-like lectins/glucanases"/>
    <property type="match status" value="6"/>
</dbReference>
<dbReference type="Gene3D" id="2.30.30.140">
    <property type="match status" value="1"/>
</dbReference>
<gene>
    <name evidence="4" type="ORF">EB796_016526</name>
</gene>
<feature type="domain" description="MAM" evidence="3">
    <location>
        <begin position="757"/>
        <end position="926"/>
    </location>
</feature>
<feature type="compositionally biased region" description="Low complexity" evidence="1">
    <location>
        <begin position="1151"/>
        <end position="1162"/>
    </location>
</feature>
<feature type="transmembrane region" description="Helical" evidence="2">
    <location>
        <begin position="1623"/>
        <end position="1646"/>
    </location>
</feature>
<dbReference type="PRINTS" id="PR00020">
    <property type="entry name" value="MAMDOMAIN"/>
</dbReference>
<dbReference type="GO" id="GO:0016020">
    <property type="term" value="C:membrane"/>
    <property type="evidence" value="ECO:0007669"/>
    <property type="project" value="InterPro"/>
</dbReference>
<dbReference type="Pfam" id="PF05712">
    <property type="entry name" value="MRG"/>
    <property type="match status" value="1"/>
</dbReference>
<feature type="domain" description="MAM" evidence="3">
    <location>
        <begin position="366"/>
        <end position="549"/>
    </location>
</feature>
<dbReference type="InterPro" id="IPR000953">
    <property type="entry name" value="Chromo/chromo_shadow_dom"/>
</dbReference>
<feature type="region of interest" description="Disordered" evidence="1">
    <location>
        <begin position="943"/>
        <end position="971"/>
    </location>
</feature>
<dbReference type="Gene3D" id="2.60.120.200">
    <property type="match status" value="6"/>
</dbReference>
<evidence type="ECO:0000256" key="2">
    <source>
        <dbReference type="SAM" id="Phobius"/>
    </source>
</evidence>
<sequence>MAPKPKYVEGEKVLCYHGPALYDAKITHVDLSEKEPQYHVHYQGWNKNWDEWITEERMYECDHQRQVEQPTGTPGRKKGSKGVPKVAASAPPATPKVSTSGTKAAAPTAAAAPTVKEESVSRSSTPSIDRPSSKHKNTEQSVEGPRKKKVKVEPAPPPVETEDPIVPKVEVNIKLPDNLKPVLIDDWDFVNKQKMLFQLPAEKNIDDILNDYYEAKVSKDRDSRDTVLEITKGLRDYFNSMLGTQLLYKFERTQYGELLKEHKGKPLTDIYGSVHLLRLFVKVGSMLAHTAIDDRSMSVLVTHLQDFLRDMALLDLIGVTQHAWVTISILLKPVKLSNKEVIMQQLRGILTLLLALPHLSDGSPAINCTYTNYIFGIVLPDYTFCMFSQTAFRDDFNWQIGDSATTTPDTGPDVDNTGDRGGHFAYIDSSSRANGSHAQLSSPTFTKSASESDGCVQFYYHMYGADIGRLSVVVYDNTNSGGVVTSFERIGNQGNQWLRADMDLNLPAGQEVQMQMVINAYTAGNSSKDNKGDIAIDDILVYTNGLCTNTSETPPSTPPTTMALSTPSVTTAQQSWSCQFNTGNSYCGITRFRYGASFTLASRSFRGTTGPQSDHTQGGGVGYFLYMLGSGVLANSSAVAETPQFDQTYYCFNFWYHMFGSGVGQLMVSADVDGLSQELWSQTGDQGNQWRPGSVPLPPGSIKIIITAVRGSNADSDIALDDLSLSTTNCQGATVPSTSTTPPTTPPTTRAQPSFTLACNFDDDDCNMYQERTNDFDWSRHSGPTYNLLTGPDNDHTLGTFEGHYMYIPSNYKQNGKRARIQTGMVNVVPGEKACLRFAYHMNGADMGTLSAILVSPSSRNPIFTKSGTQGTDWIVASIDITFSESPVYLEFEGTIQHSYTGIHQVKSDMAIDDVILTNGNTQCSDLDLERVSSPVTVATTTLQTTEHSTVSTATPTTTPTPPTTKPWTTPTTTPSLIQTCDFDNSAICGFTQASNDQFDWSRTSSKIWSSDTGPSFDHTTGNGTGFFMYIRAAYKNNGSVARLSSPVYDRPSSGGACLTFWYHMWGSDSDMGSLRVILHKGFRNSLVFSKSGNQGNQWRFQAVDLDVFSATDFQIQFEGVVIHNHDDGHLNIVLGDIAIDDVVVDRSGPCSGLSTPSTSSPSPSPSPSTPATSSTPGTGGSSSTPSKDVTTLSPAQAERCNFDSSAICGFTQASNDQFDWSRTSRKSWGSNTGPSFDHTTGNGTGSFMYIRAAYKNNGSVARLSSPVYDRPSSGGACLTFWYHMWGSDSDMGSLRVILHKGFRNSLVFSKSGNQGNQWLFQAVDLDIFSATDFQIQFEGVVIHNHDDGHLKIVLGDIAIDDVTIYQSMTCSGLPATPSTAATQTVTTPTLPTSSKAPTTTRPPTTTVSTKSQPKTSKATPSTTPPPTQIKKCNFDDTTLCGFIQETNDQFDWSRTSRRIWSSETGPSFDHTTGNGTGSFMYIRAAYKNNGSVARLSSPVYDRPSSGGACLTFWYHMWGSDSDMGSLRVILHKGLKTSLLFSERGNQGNKWLSQSIDLKVAVDFQIQFEGVVIHNHTDGHLNIVLGDIAIDDVVVDLSGSCFGSPSSSGQSAGPTAKGMSRGVVAATVVSILIVLILVAVGLAVIYMRRRQLWIFAPGTKMSVIFSRTSSEETGYIYDKFNNDGADETSVQPTLVINGFGQDNKSNGVFNPTYSLDTSA</sequence>
<keyword evidence="2" id="KW-1133">Transmembrane helix</keyword>
<organism evidence="4 5">
    <name type="scientific">Bugula neritina</name>
    <name type="common">Brown bryozoan</name>
    <name type="synonym">Sertularia neritina</name>
    <dbReference type="NCBI Taxonomy" id="10212"/>
    <lineage>
        <taxon>Eukaryota</taxon>
        <taxon>Metazoa</taxon>
        <taxon>Spiralia</taxon>
        <taxon>Lophotrochozoa</taxon>
        <taxon>Bryozoa</taxon>
        <taxon>Gymnolaemata</taxon>
        <taxon>Cheilostomatida</taxon>
        <taxon>Flustrina</taxon>
        <taxon>Buguloidea</taxon>
        <taxon>Bugulidae</taxon>
        <taxon>Bugula</taxon>
    </lineage>
</organism>
<feature type="region of interest" description="Disordered" evidence="1">
    <location>
        <begin position="63"/>
        <end position="163"/>
    </location>
</feature>
<feature type="domain" description="MAM" evidence="3">
    <location>
        <begin position="979"/>
        <end position="1153"/>
    </location>
</feature>
<name>A0A7J7JFS6_BUGNE</name>
<dbReference type="PROSITE" id="PS50060">
    <property type="entry name" value="MAM_2"/>
    <property type="match status" value="6"/>
</dbReference>
<feature type="compositionally biased region" description="Low complexity" evidence="1">
    <location>
        <begin position="1170"/>
        <end position="1187"/>
    </location>
</feature>
<dbReference type="CDD" id="cd12087">
    <property type="entry name" value="TM_EGFR-like"/>
    <property type="match status" value="1"/>
</dbReference>
<feature type="domain" description="MAM" evidence="3">
    <location>
        <begin position="1199"/>
        <end position="1373"/>
    </location>
</feature>
<feature type="region of interest" description="Disordered" evidence="1">
    <location>
        <begin position="731"/>
        <end position="752"/>
    </location>
</feature>
<dbReference type="OrthoDB" id="124855at2759"/>